<dbReference type="AlphaFoldDB" id="A0A0A9EYE9"/>
<protein>
    <submittedName>
        <fullName evidence="1">Uncharacterized protein</fullName>
    </submittedName>
</protein>
<organism evidence="1">
    <name type="scientific">Arundo donax</name>
    <name type="common">Giant reed</name>
    <name type="synonym">Donax arundinaceus</name>
    <dbReference type="NCBI Taxonomy" id="35708"/>
    <lineage>
        <taxon>Eukaryota</taxon>
        <taxon>Viridiplantae</taxon>
        <taxon>Streptophyta</taxon>
        <taxon>Embryophyta</taxon>
        <taxon>Tracheophyta</taxon>
        <taxon>Spermatophyta</taxon>
        <taxon>Magnoliopsida</taxon>
        <taxon>Liliopsida</taxon>
        <taxon>Poales</taxon>
        <taxon>Poaceae</taxon>
        <taxon>PACMAD clade</taxon>
        <taxon>Arundinoideae</taxon>
        <taxon>Arundineae</taxon>
        <taxon>Arundo</taxon>
    </lineage>
</organism>
<proteinExistence type="predicted"/>
<sequence>MGGGATSCSGWCLGGGATCHGTFSRTGLLSSAPSPRHLASTPTTWQLPASRMLCLPCRRSSCSNFAATTGWASCMM</sequence>
<reference evidence="1" key="2">
    <citation type="journal article" date="2015" name="Data Brief">
        <title>Shoot transcriptome of the giant reed, Arundo donax.</title>
        <authorList>
            <person name="Barrero R.A."/>
            <person name="Guerrero F.D."/>
            <person name="Moolhuijzen P."/>
            <person name="Goolsby J.A."/>
            <person name="Tidwell J."/>
            <person name="Bellgard S.E."/>
            <person name="Bellgard M.I."/>
        </authorList>
    </citation>
    <scope>NUCLEOTIDE SEQUENCE</scope>
    <source>
        <tissue evidence="1">Shoot tissue taken approximately 20 cm above the soil surface</tissue>
    </source>
</reference>
<accession>A0A0A9EYE9</accession>
<dbReference type="EMBL" id="GBRH01193892">
    <property type="protein sequence ID" value="JAE04004.1"/>
    <property type="molecule type" value="Transcribed_RNA"/>
</dbReference>
<evidence type="ECO:0000313" key="1">
    <source>
        <dbReference type="EMBL" id="JAE04004.1"/>
    </source>
</evidence>
<name>A0A0A9EYE9_ARUDO</name>
<reference evidence="1" key="1">
    <citation type="submission" date="2014-09" db="EMBL/GenBank/DDBJ databases">
        <authorList>
            <person name="Magalhaes I.L.F."/>
            <person name="Oliveira U."/>
            <person name="Santos F.R."/>
            <person name="Vidigal T.H.D.A."/>
            <person name="Brescovit A.D."/>
            <person name="Santos A.J."/>
        </authorList>
    </citation>
    <scope>NUCLEOTIDE SEQUENCE</scope>
    <source>
        <tissue evidence="1">Shoot tissue taken approximately 20 cm above the soil surface</tissue>
    </source>
</reference>